<dbReference type="GO" id="GO:0006367">
    <property type="term" value="P:transcription initiation at RNA polymerase II promoter"/>
    <property type="evidence" value="ECO:0007669"/>
    <property type="project" value="TreeGrafter"/>
</dbReference>
<dbReference type="Proteomes" id="UP000694867">
    <property type="component" value="Unplaced"/>
</dbReference>
<dbReference type="KEGG" id="goe:100900122"/>
<dbReference type="GO" id="GO:1990841">
    <property type="term" value="F:promoter-specific chromatin binding"/>
    <property type="evidence" value="ECO:0007669"/>
    <property type="project" value="TreeGrafter"/>
</dbReference>
<dbReference type="GO" id="GO:0016251">
    <property type="term" value="F:RNA polymerase II general transcription initiation factor activity"/>
    <property type="evidence" value="ECO:0007669"/>
    <property type="project" value="TreeGrafter"/>
</dbReference>
<dbReference type="PANTHER" id="PTHR21242">
    <property type="entry name" value="TRANSCRIPTION INITIATION FACTOR TFIID SUBUNIT 10"/>
    <property type="match status" value="1"/>
</dbReference>
<protein>
    <submittedName>
        <fullName evidence="7">Transcription initiation factor TFIID subunit 10</fullName>
    </submittedName>
</protein>
<reference evidence="7" key="1">
    <citation type="submission" date="2025-08" db="UniProtKB">
        <authorList>
            <consortium name="RefSeq"/>
        </authorList>
    </citation>
    <scope>IDENTIFICATION</scope>
</reference>
<dbReference type="PRINTS" id="PR01443">
    <property type="entry name" value="TFIID30KDSUB"/>
</dbReference>
<name>A0AAJ6QTR1_9ACAR</name>
<accession>A0AAJ6QTR1</accession>
<comment type="subcellular location">
    <subcellularLocation>
        <location evidence="1">Nucleus</location>
    </subcellularLocation>
</comment>
<evidence type="ECO:0000313" key="7">
    <source>
        <dbReference type="RefSeq" id="XP_003743790.1"/>
    </source>
</evidence>
<comment type="similarity">
    <text evidence="5">Belongs to the TAF10 family.</text>
</comment>
<dbReference type="CDD" id="cd07982">
    <property type="entry name" value="HFD_TAF10"/>
    <property type="match status" value="1"/>
</dbReference>
<evidence type="ECO:0000256" key="1">
    <source>
        <dbReference type="ARBA" id="ARBA00004123"/>
    </source>
</evidence>
<organism evidence="6 7">
    <name type="scientific">Galendromus occidentalis</name>
    <name type="common">western predatory mite</name>
    <dbReference type="NCBI Taxonomy" id="34638"/>
    <lineage>
        <taxon>Eukaryota</taxon>
        <taxon>Metazoa</taxon>
        <taxon>Ecdysozoa</taxon>
        <taxon>Arthropoda</taxon>
        <taxon>Chelicerata</taxon>
        <taxon>Arachnida</taxon>
        <taxon>Acari</taxon>
        <taxon>Parasitiformes</taxon>
        <taxon>Mesostigmata</taxon>
        <taxon>Gamasina</taxon>
        <taxon>Phytoseioidea</taxon>
        <taxon>Phytoseiidae</taxon>
        <taxon>Typhlodrominae</taxon>
        <taxon>Galendromus</taxon>
    </lineage>
</organism>
<dbReference type="InterPro" id="IPR003923">
    <property type="entry name" value="TAF10"/>
</dbReference>
<dbReference type="PANTHER" id="PTHR21242:SF0">
    <property type="entry name" value="TRANSCRIPTION INITIATION FACTOR TFIID SUBUNIT 10"/>
    <property type="match status" value="1"/>
</dbReference>
<evidence type="ECO:0000313" key="6">
    <source>
        <dbReference type="Proteomes" id="UP000694867"/>
    </source>
</evidence>
<keyword evidence="2" id="KW-0805">Transcription regulation</keyword>
<keyword evidence="3" id="KW-0804">Transcription</keyword>
<evidence type="ECO:0000256" key="4">
    <source>
        <dbReference type="ARBA" id="ARBA00023242"/>
    </source>
</evidence>
<dbReference type="GO" id="GO:0005669">
    <property type="term" value="C:transcription factor TFIID complex"/>
    <property type="evidence" value="ECO:0007669"/>
    <property type="project" value="TreeGrafter"/>
</dbReference>
<proteinExistence type="inferred from homology"/>
<dbReference type="Pfam" id="PF03540">
    <property type="entry name" value="TAF10"/>
    <property type="match status" value="1"/>
</dbReference>
<evidence type="ECO:0000256" key="3">
    <source>
        <dbReference type="ARBA" id="ARBA00023163"/>
    </source>
</evidence>
<dbReference type="RefSeq" id="XP_003743790.1">
    <property type="nucleotide sequence ID" value="XM_003743742.1"/>
</dbReference>
<keyword evidence="6" id="KW-1185">Reference proteome</keyword>
<evidence type="ECO:0000256" key="5">
    <source>
        <dbReference type="ARBA" id="ARBA00025730"/>
    </source>
</evidence>
<keyword evidence="4" id="KW-0539">Nucleus</keyword>
<sequence length="120" mass="13154">MQSDKDTDKAAPAPLQLSMQDLLTQLDEYQPTIPDAVALSFMTCAGLETSDPKVVRLLSLAAQKFIADISNDALQHCKMRGAGQPSKKSPKDKKFALTTEDLSSALSEYGIQVKKPMYYN</sequence>
<gene>
    <name evidence="7" type="primary">LOC100900122</name>
</gene>
<dbReference type="CTD" id="6881"/>
<evidence type="ECO:0000256" key="2">
    <source>
        <dbReference type="ARBA" id="ARBA00023015"/>
    </source>
</evidence>
<dbReference type="AlphaFoldDB" id="A0AAJ6QTR1"/>
<dbReference type="PIRSF" id="PIRSF017246">
    <property type="entry name" value="TFIID_TAF10"/>
    <property type="match status" value="1"/>
</dbReference>
<dbReference type="GO" id="GO:0000124">
    <property type="term" value="C:SAGA complex"/>
    <property type="evidence" value="ECO:0007669"/>
    <property type="project" value="TreeGrafter"/>
</dbReference>
<dbReference type="GeneID" id="100900122"/>